<accession>A0A6G1F7Q9</accession>
<evidence type="ECO:0000313" key="1">
    <source>
        <dbReference type="EMBL" id="KAF0932894.1"/>
    </source>
</evidence>
<dbReference type="AlphaFoldDB" id="A0A6G1F7Q9"/>
<keyword evidence="2" id="KW-1185">Reference proteome</keyword>
<proteinExistence type="predicted"/>
<sequence>MYEVLCTPAAWASDMLPSTVAAIVMVPDWHTPIINILIGQAEAVIGTEERRLCQRARGYVLM</sequence>
<dbReference type="Proteomes" id="UP000479710">
    <property type="component" value="Unassembled WGS sequence"/>
</dbReference>
<gene>
    <name evidence="1" type="ORF">E2562_013094</name>
</gene>
<reference evidence="1 2" key="1">
    <citation type="submission" date="2019-11" db="EMBL/GenBank/DDBJ databases">
        <title>Whole genome sequence of Oryza granulata.</title>
        <authorList>
            <person name="Li W."/>
        </authorList>
    </citation>
    <scope>NUCLEOTIDE SEQUENCE [LARGE SCALE GENOMIC DNA]</scope>
    <source>
        <strain evidence="2">cv. Menghai</strain>
        <tissue evidence="1">Leaf</tissue>
    </source>
</reference>
<evidence type="ECO:0000313" key="2">
    <source>
        <dbReference type="Proteomes" id="UP000479710"/>
    </source>
</evidence>
<protein>
    <submittedName>
        <fullName evidence="1">Uncharacterized protein</fullName>
    </submittedName>
</protein>
<dbReference type="EMBL" id="SPHZ02000001">
    <property type="protein sequence ID" value="KAF0932894.1"/>
    <property type="molecule type" value="Genomic_DNA"/>
</dbReference>
<organism evidence="1 2">
    <name type="scientific">Oryza meyeriana var. granulata</name>
    <dbReference type="NCBI Taxonomy" id="110450"/>
    <lineage>
        <taxon>Eukaryota</taxon>
        <taxon>Viridiplantae</taxon>
        <taxon>Streptophyta</taxon>
        <taxon>Embryophyta</taxon>
        <taxon>Tracheophyta</taxon>
        <taxon>Spermatophyta</taxon>
        <taxon>Magnoliopsida</taxon>
        <taxon>Liliopsida</taxon>
        <taxon>Poales</taxon>
        <taxon>Poaceae</taxon>
        <taxon>BOP clade</taxon>
        <taxon>Oryzoideae</taxon>
        <taxon>Oryzeae</taxon>
        <taxon>Oryzinae</taxon>
        <taxon>Oryza</taxon>
        <taxon>Oryza meyeriana</taxon>
    </lineage>
</organism>
<comment type="caution">
    <text evidence="1">The sequence shown here is derived from an EMBL/GenBank/DDBJ whole genome shotgun (WGS) entry which is preliminary data.</text>
</comment>
<name>A0A6G1F7Q9_9ORYZ</name>